<dbReference type="PROSITE" id="PS50835">
    <property type="entry name" value="IG_LIKE"/>
    <property type="match status" value="1"/>
</dbReference>
<protein>
    <submittedName>
        <fullName evidence="1">Serine/threonine-protein kinase PknD</fullName>
        <ecNumber evidence="1">2.7.11.1</ecNumber>
    </submittedName>
</protein>
<dbReference type="InterPro" id="IPR007110">
    <property type="entry name" value="Ig-like_dom"/>
</dbReference>
<dbReference type="KEGG" id="mgot:MgSA37_04060"/>
<dbReference type="PANTHER" id="PTHR13833">
    <property type="match status" value="1"/>
</dbReference>
<dbReference type="CDD" id="cd14953">
    <property type="entry name" value="NHL_like_1"/>
    <property type="match status" value="1"/>
</dbReference>
<dbReference type="OrthoDB" id="641420at2"/>
<dbReference type="GO" id="GO:0005509">
    <property type="term" value="F:calcium ion binding"/>
    <property type="evidence" value="ECO:0007669"/>
    <property type="project" value="InterPro"/>
</dbReference>
<accession>A0A110B3R8</accession>
<dbReference type="Gene3D" id="2.60.40.10">
    <property type="entry name" value="Immunoglobulins"/>
    <property type="match status" value="1"/>
</dbReference>
<sequence>MNSNKRVLSVFLFVLFYFKAGTAFSQTLYIPHPEIRYAVNNPNFFLTAPNISYQTPQAYKVNAAIIPLVPKNTGGAVPPNHYGQVITFAGTGKAGLVNNTGTNASFSAPLGLGADVNGNIYVGDYNNNLIRKITTAAVVTTLAGLPGKYGAKDGPSTIATFELPQGVAVDKNGNVYVADSFNDLIRKITPGGTVSTLAGQANVAGFANGINATFNSPTGVAVDNAGNVYVADQGNNLIRKITPNGNVSTLAGTAGVTGANDGANATFNAPTALTFDNSQNLFVADAGNNLIRAVTLSGNVSTFAGSGMPGANDGQGAAASFNHPTGISTDFYGTLYVADEKNNVVRQISPQGFVSTLAGNGQSGAIDGIAQNATFSYPGSIVADNMGNVYVGDVSTFIIRKIAVTGYKIDKALPAGLTFDATTGIISGTPTVQSPSTNYTITAFNAAGNSSTVVNITVNGNNGALPAPPNITYQTPQTYYVNNAISPLSPTNSGGAVPANVYGQVTTVAGSSALGNHNAVGTKATFGGPAGLVFDRAGNLFISETINNDIRKMDPSGLVSTFAGTGTPGEINGPGNTATFHDPFQLAIDGGQNLYVSDFTNNIIRQITPTAVVSTFAGTGSQGTNNGPKATATFYNPEGLVFDPSGNMYIADRGNSTIRKIDASGQVSTFAVLNGGAPPVTFDAGLAFMAADANGNLYFGNTDQVELNMPASFPKVIAGSGRPGFADGSGTSALFFGPNGITADPIGNIYISDSYNNRIRKVDATGLVKTLAGEGGYGGNNDGVGSSATFFHPLGLAVDPTRNFLFVADKGNNLIRKVTITGYGIDKSLPTGLVFDATTGLISGTPTFSSPPENYTITAYNTGGSSSFVINIQILEISVVFNPIPAKTVCDADFDPGATGGGPITYTSSNQAVATIVAGKVHINGPGVADIVASDGTSQARQTLTVTDAVVPAITISPSSADDCQGNAVTFTTTVTNGGTNPQYQWQVNGQNAGAGTPQFTSYSLNNGDIITCKLTSDAVCVTSATAVSNPVSFVMDPPIATSVKITSSANGPVCAGTAITFNAIAFSPDVHPSYQWQVNGLNVGTDQPAFTTTSLADGSVVTCILLSTGKCIINPSVTSNAIAIALSPPGQCIVTIPNAFTPNGDGINDVWNVSALQSYPGCTISIYNRYGALVYNSVNYPKAWDGTVNGKKLSAGTYYYVIDLKNGKKPIAGSVAILR</sequence>
<dbReference type="Pfam" id="PF01436">
    <property type="entry name" value="NHL"/>
    <property type="match status" value="3"/>
</dbReference>
<dbReference type="EMBL" id="AP017313">
    <property type="protein sequence ID" value="BAU55868.1"/>
    <property type="molecule type" value="Genomic_DNA"/>
</dbReference>
<dbReference type="EC" id="2.7.11.1" evidence="1"/>
<dbReference type="Gene3D" id="2.60.40.1080">
    <property type="match status" value="1"/>
</dbReference>
<dbReference type="PANTHER" id="PTHR13833:SF71">
    <property type="entry name" value="NHL DOMAIN-CONTAINING PROTEIN"/>
    <property type="match status" value="1"/>
</dbReference>
<dbReference type="SUPFAM" id="SSF49313">
    <property type="entry name" value="Cadherin-like"/>
    <property type="match status" value="1"/>
</dbReference>
<dbReference type="GO" id="GO:0016020">
    <property type="term" value="C:membrane"/>
    <property type="evidence" value="ECO:0007669"/>
    <property type="project" value="InterPro"/>
</dbReference>
<dbReference type="InterPro" id="IPR001258">
    <property type="entry name" value="NHL_repeat"/>
</dbReference>
<keyword evidence="2" id="KW-1185">Reference proteome</keyword>
<keyword evidence="1" id="KW-0418">Kinase</keyword>
<dbReference type="RefSeq" id="WP_096354355.1">
    <property type="nucleotide sequence ID" value="NZ_AP017313.1"/>
</dbReference>
<dbReference type="InterPro" id="IPR011042">
    <property type="entry name" value="6-blade_b-propeller_TolB-like"/>
</dbReference>
<dbReference type="Pfam" id="PF13585">
    <property type="entry name" value="CHU_C"/>
    <property type="match status" value="1"/>
</dbReference>
<dbReference type="InterPro" id="IPR015919">
    <property type="entry name" value="Cadherin-like_sf"/>
</dbReference>
<proteinExistence type="predicted"/>
<organism evidence="1 2">
    <name type="scientific">Mucilaginibacter gotjawali</name>
    <dbReference type="NCBI Taxonomy" id="1550579"/>
    <lineage>
        <taxon>Bacteria</taxon>
        <taxon>Pseudomonadati</taxon>
        <taxon>Bacteroidota</taxon>
        <taxon>Sphingobacteriia</taxon>
        <taxon>Sphingobacteriales</taxon>
        <taxon>Sphingobacteriaceae</taxon>
        <taxon>Mucilaginibacter</taxon>
    </lineage>
</organism>
<dbReference type="PROSITE" id="PS51125">
    <property type="entry name" value="NHL"/>
    <property type="match status" value="3"/>
</dbReference>
<keyword evidence="1" id="KW-0808">Transferase</keyword>
<dbReference type="InterPro" id="IPR013783">
    <property type="entry name" value="Ig-like_fold"/>
</dbReference>
<name>A0A110B3R8_9SPHI</name>
<gene>
    <name evidence="1" type="primary">pknD_11</name>
    <name evidence="1" type="ORF">MgSA37_04060</name>
</gene>
<dbReference type="AlphaFoldDB" id="A0A110B3R8"/>
<dbReference type="InterPro" id="IPR026341">
    <property type="entry name" value="T9SS_type_B"/>
</dbReference>
<dbReference type="SUPFAM" id="SSF101898">
    <property type="entry name" value="NHL repeat"/>
    <property type="match status" value="3"/>
</dbReference>
<evidence type="ECO:0000313" key="2">
    <source>
        <dbReference type="Proteomes" id="UP000218263"/>
    </source>
</evidence>
<dbReference type="NCBIfam" id="TIGR04131">
    <property type="entry name" value="Bac_Flav_CTERM"/>
    <property type="match status" value="1"/>
</dbReference>
<reference evidence="1 2" key="1">
    <citation type="submission" date="2015-12" db="EMBL/GenBank/DDBJ databases">
        <title>Genome sequence of Mucilaginibacter gotjawali.</title>
        <authorList>
            <person name="Lee J.S."/>
            <person name="Lee K.C."/>
            <person name="Kim K.K."/>
            <person name="Lee B.W."/>
        </authorList>
    </citation>
    <scope>NUCLEOTIDE SEQUENCE [LARGE SCALE GENOMIC DNA]</scope>
    <source>
        <strain evidence="1 2">SA3-7</strain>
    </source>
</reference>
<dbReference type="GO" id="GO:0004674">
    <property type="term" value="F:protein serine/threonine kinase activity"/>
    <property type="evidence" value="ECO:0007669"/>
    <property type="project" value="UniProtKB-EC"/>
</dbReference>
<evidence type="ECO:0000313" key="1">
    <source>
        <dbReference type="EMBL" id="BAU55868.1"/>
    </source>
</evidence>
<dbReference type="Pfam" id="PF05345">
    <property type="entry name" value="He_PIG"/>
    <property type="match status" value="2"/>
</dbReference>
<dbReference type="Proteomes" id="UP000218263">
    <property type="component" value="Chromosome"/>
</dbReference>
<dbReference type="Gene3D" id="2.120.10.30">
    <property type="entry name" value="TolB, C-terminal domain"/>
    <property type="match status" value="6"/>
</dbReference>